<evidence type="ECO:0000256" key="2">
    <source>
        <dbReference type="ARBA" id="ARBA00022898"/>
    </source>
</evidence>
<feature type="domain" description="Alanine racemase C-terminal" evidence="5">
    <location>
        <begin position="249"/>
        <end position="376"/>
    </location>
</feature>
<dbReference type="PROSITE" id="PS00395">
    <property type="entry name" value="ALANINE_RACEMASE"/>
    <property type="match status" value="1"/>
</dbReference>
<feature type="binding site" evidence="4">
    <location>
        <position position="136"/>
    </location>
    <ligand>
        <name>substrate</name>
    </ligand>
</feature>
<comment type="similarity">
    <text evidence="4">Belongs to the alanine racemase family.</text>
</comment>
<dbReference type="HAMAP" id="MF_01201">
    <property type="entry name" value="Ala_racemase"/>
    <property type="match status" value="1"/>
</dbReference>
<dbReference type="SUPFAM" id="SSF50621">
    <property type="entry name" value="Alanine racemase C-terminal domain-like"/>
    <property type="match status" value="1"/>
</dbReference>
<comment type="cofactor">
    <cofactor evidence="1 4">
        <name>pyridoxal 5'-phosphate</name>
        <dbReference type="ChEBI" id="CHEBI:597326"/>
    </cofactor>
</comment>
<dbReference type="InterPro" id="IPR011079">
    <property type="entry name" value="Ala_racemase_C"/>
</dbReference>
<evidence type="ECO:0000256" key="3">
    <source>
        <dbReference type="ARBA" id="ARBA00023235"/>
    </source>
</evidence>
<dbReference type="PANTHER" id="PTHR30511:SF0">
    <property type="entry name" value="ALANINE RACEMASE, CATABOLIC-RELATED"/>
    <property type="match status" value="1"/>
</dbReference>
<organism evidence="6 7">
    <name type="scientific">Streptomyces rugosispiralis</name>
    <dbReference type="NCBI Taxonomy" id="2967341"/>
    <lineage>
        <taxon>Bacteria</taxon>
        <taxon>Bacillati</taxon>
        <taxon>Actinomycetota</taxon>
        <taxon>Actinomycetes</taxon>
        <taxon>Kitasatosporales</taxon>
        <taxon>Streptomycetaceae</taxon>
        <taxon>Streptomyces</taxon>
    </lineage>
</organism>
<reference evidence="6 7" key="1">
    <citation type="submission" date="2022-07" db="EMBL/GenBank/DDBJ databases">
        <authorList>
            <person name="Phongsopitanun W."/>
            <person name="Tanasupawat S."/>
        </authorList>
    </citation>
    <scope>NUCLEOTIDE SEQUENCE [LARGE SCALE GENOMIC DNA]</scope>
    <source>
        <strain evidence="6 7">RCU-064</strain>
    </source>
</reference>
<dbReference type="CDD" id="cd00430">
    <property type="entry name" value="PLPDE_III_AR"/>
    <property type="match status" value="1"/>
</dbReference>
<dbReference type="Gene3D" id="2.40.37.10">
    <property type="entry name" value="Lyase, Ornithine Decarboxylase, Chain A, domain 1"/>
    <property type="match status" value="1"/>
</dbReference>
<dbReference type="InterPro" id="IPR009006">
    <property type="entry name" value="Ala_racemase/Decarboxylase_C"/>
</dbReference>
<dbReference type="RefSeq" id="WP_256654253.1">
    <property type="nucleotide sequence ID" value="NZ_JANIAA010000034.1"/>
</dbReference>
<evidence type="ECO:0000313" key="6">
    <source>
        <dbReference type="EMBL" id="MCQ8193418.1"/>
    </source>
</evidence>
<dbReference type="EMBL" id="JANIAA010000034">
    <property type="protein sequence ID" value="MCQ8193418.1"/>
    <property type="molecule type" value="Genomic_DNA"/>
</dbReference>
<proteinExistence type="inferred from homology"/>
<dbReference type="GO" id="GO:0008784">
    <property type="term" value="F:alanine racemase activity"/>
    <property type="evidence" value="ECO:0007669"/>
    <property type="project" value="UniProtKB-EC"/>
</dbReference>
<feature type="binding site" evidence="4">
    <location>
        <position position="318"/>
    </location>
    <ligand>
        <name>substrate</name>
    </ligand>
</feature>
<evidence type="ECO:0000256" key="1">
    <source>
        <dbReference type="ARBA" id="ARBA00001933"/>
    </source>
</evidence>
<feature type="active site" description="Proton acceptor; specific for D-alanine" evidence="4">
    <location>
        <position position="38"/>
    </location>
</feature>
<sequence>MDETPMRARAVVDLAALRANVRALRAAAPKAELMTVVKSDAYGHGMVPCARAARAAGADWLGAATPEEAFALRAAGDTGRLMCWLWTPGGPWRQAIEADIDVSASGLWALREAVAAARACGRTARLHLKADTGLGRNGCQPADWPDLVAEARAAEAEGAIRVTGLWSHFACADEPGHPSIAAQLSVFHEMVAHAERAGLRPEVRHTANSAATLTVPESHFDLVRTGISTYGISPSPELGTAADFGLRPVMTLSAALASVKRVPGGHGVSYGHRYVTPGETSLALVPVGYGDGIPRHASGTGPVLVAGKWRTIAGTVAMDQFVVDLGGDTAAPGDEAVLFGPGDRGEPTAEDWARAVDTIAYEIVTRISARIPRVYVGEDGGTGN</sequence>
<comment type="pathway">
    <text evidence="4">Amino-acid biosynthesis; D-alanine biosynthesis; D-alanine from L-alanine: step 1/1.</text>
</comment>
<keyword evidence="7" id="KW-1185">Reference proteome</keyword>
<feature type="modified residue" description="N6-(pyridoxal phosphate)lysine" evidence="4">
    <location>
        <position position="38"/>
    </location>
</feature>
<dbReference type="Pfam" id="PF01168">
    <property type="entry name" value="Ala_racemase_N"/>
    <property type="match status" value="1"/>
</dbReference>
<dbReference type="Pfam" id="PF00842">
    <property type="entry name" value="Ala_racemase_C"/>
    <property type="match status" value="1"/>
</dbReference>
<comment type="catalytic activity">
    <reaction evidence="4">
        <text>L-alanine = D-alanine</text>
        <dbReference type="Rhea" id="RHEA:20249"/>
        <dbReference type="ChEBI" id="CHEBI:57416"/>
        <dbReference type="ChEBI" id="CHEBI:57972"/>
        <dbReference type="EC" id="5.1.1.1"/>
    </reaction>
</comment>
<feature type="active site" description="Proton acceptor; specific for L-alanine" evidence="4">
    <location>
        <position position="270"/>
    </location>
</feature>
<accession>A0ABT1V7Q6</accession>
<evidence type="ECO:0000256" key="4">
    <source>
        <dbReference type="HAMAP-Rule" id="MF_01201"/>
    </source>
</evidence>
<dbReference type="InterPro" id="IPR020622">
    <property type="entry name" value="Ala_racemase_pyridoxalP-BS"/>
</dbReference>
<dbReference type="SMART" id="SM01005">
    <property type="entry name" value="Ala_racemase_C"/>
    <property type="match status" value="1"/>
</dbReference>
<dbReference type="NCBIfam" id="TIGR00492">
    <property type="entry name" value="alr"/>
    <property type="match status" value="1"/>
</dbReference>
<dbReference type="Gene3D" id="3.20.20.10">
    <property type="entry name" value="Alanine racemase"/>
    <property type="match status" value="1"/>
</dbReference>
<keyword evidence="2 4" id="KW-0663">Pyridoxal phosphate</keyword>
<comment type="caution">
    <text evidence="6">The sequence shown here is derived from an EMBL/GenBank/DDBJ whole genome shotgun (WGS) entry which is preliminary data.</text>
</comment>
<dbReference type="InterPro" id="IPR001608">
    <property type="entry name" value="Ala_racemase_N"/>
</dbReference>
<dbReference type="EC" id="5.1.1.1" evidence="4"/>
<dbReference type="InterPro" id="IPR029066">
    <property type="entry name" value="PLP-binding_barrel"/>
</dbReference>
<evidence type="ECO:0000259" key="5">
    <source>
        <dbReference type="SMART" id="SM01005"/>
    </source>
</evidence>
<protein>
    <recommendedName>
        <fullName evidence="4">Alanine racemase</fullName>
        <ecNumber evidence="4">5.1.1.1</ecNumber>
    </recommendedName>
</protein>
<dbReference type="PRINTS" id="PR00992">
    <property type="entry name" value="ALARACEMASE"/>
</dbReference>
<name>A0ABT1V7Q6_9ACTN</name>
<dbReference type="PANTHER" id="PTHR30511">
    <property type="entry name" value="ALANINE RACEMASE"/>
    <property type="match status" value="1"/>
</dbReference>
<gene>
    <name evidence="6" type="primary">alr</name>
    <name evidence="6" type="ORF">NP777_35220</name>
</gene>
<dbReference type="SUPFAM" id="SSF51419">
    <property type="entry name" value="PLP-binding barrel"/>
    <property type="match status" value="1"/>
</dbReference>
<dbReference type="Proteomes" id="UP001204746">
    <property type="component" value="Unassembled WGS sequence"/>
</dbReference>
<evidence type="ECO:0000313" key="7">
    <source>
        <dbReference type="Proteomes" id="UP001204746"/>
    </source>
</evidence>
<dbReference type="InterPro" id="IPR000821">
    <property type="entry name" value="Ala_racemase"/>
</dbReference>
<comment type="function">
    <text evidence="4">Catalyzes the interconversion of L-alanine and D-alanine. May also act on other amino acids.</text>
</comment>
<keyword evidence="3 4" id="KW-0413">Isomerase</keyword>